<proteinExistence type="predicted"/>
<dbReference type="RefSeq" id="WP_386072007.1">
    <property type="nucleotide sequence ID" value="NZ_JBHTJT010000003.1"/>
</dbReference>
<keyword evidence="3" id="KW-1185">Reference proteome</keyword>
<comment type="caution">
    <text evidence="2">The sequence shown here is derived from an EMBL/GenBank/DDBJ whole genome shotgun (WGS) entry which is preliminary data.</text>
</comment>
<reference evidence="3" key="1">
    <citation type="journal article" date="2019" name="Int. J. Syst. Evol. Microbiol.">
        <title>The Global Catalogue of Microorganisms (GCM) 10K type strain sequencing project: providing services to taxonomists for standard genome sequencing and annotation.</title>
        <authorList>
            <consortium name="The Broad Institute Genomics Platform"/>
            <consortium name="The Broad Institute Genome Sequencing Center for Infectious Disease"/>
            <person name="Wu L."/>
            <person name="Ma J."/>
        </authorList>
    </citation>
    <scope>NUCLEOTIDE SEQUENCE [LARGE SCALE GENOMIC DNA]</scope>
    <source>
        <strain evidence="3">CCUG 60524</strain>
    </source>
</reference>
<feature type="chain" id="PRO_5047422697" evidence="1">
    <location>
        <begin position="28"/>
        <end position="219"/>
    </location>
</feature>
<feature type="signal peptide" evidence="1">
    <location>
        <begin position="1"/>
        <end position="27"/>
    </location>
</feature>
<organism evidence="2 3">
    <name type="scientific">Tropicimonas aquimaris</name>
    <dbReference type="NCBI Taxonomy" id="914152"/>
    <lineage>
        <taxon>Bacteria</taxon>
        <taxon>Pseudomonadati</taxon>
        <taxon>Pseudomonadota</taxon>
        <taxon>Alphaproteobacteria</taxon>
        <taxon>Rhodobacterales</taxon>
        <taxon>Roseobacteraceae</taxon>
        <taxon>Tropicimonas</taxon>
    </lineage>
</organism>
<protein>
    <submittedName>
        <fullName evidence="2">DUF3299 domain-containing protein</fullName>
    </submittedName>
</protein>
<dbReference type="EMBL" id="JBHTJT010000003">
    <property type="protein sequence ID" value="MFD0978237.1"/>
    <property type="molecule type" value="Genomic_DNA"/>
</dbReference>
<dbReference type="Gene3D" id="2.40.50.870">
    <property type="entry name" value="Protein of unknown function (DUF3299)"/>
    <property type="match status" value="1"/>
</dbReference>
<evidence type="ECO:0000256" key="1">
    <source>
        <dbReference type="SAM" id="SignalP"/>
    </source>
</evidence>
<keyword evidence="1" id="KW-0732">Signal</keyword>
<evidence type="ECO:0000313" key="3">
    <source>
        <dbReference type="Proteomes" id="UP001597108"/>
    </source>
</evidence>
<dbReference type="Proteomes" id="UP001597108">
    <property type="component" value="Unassembled WGS sequence"/>
</dbReference>
<accession>A0ABW3IJG7</accession>
<gene>
    <name evidence="2" type="ORF">ACFQ2S_01095</name>
</gene>
<dbReference type="Pfam" id="PF11736">
    <property type="entry name" value="DUF3299"/>
    <property type="match status" value="1"/>
</dbReference>
<sequence length="219" mass="24219">MSVIIVQRTISVSILALLISASTSLGAALQIGWDDLAPPPATYENPFAALTNEQLDDLRTVLRAQPFAEDELPDDLQTSVEAARLRLEAQDLNIDWLFEQRQMIMEKRREEAVSTRPDIIGSEIRMPGYLLPLDLKDGRAVEFLLVPTVGACIHTPPPPANQMVHVRYPAGVEVTGLYTPIWISGTLSSNLSEQTVRYSDGEARIEVSYAMTADLVEPF</sequence>
<dbReference type="InterPro" id="IPR021727">
    <property type="entry name" value="DUF3299"/>
</dbReference>
<name>A0ABW3IJG7_9RHOB</name>
<evidence type="ECO:0000313" key="2">
    <source>
        <dbReference type="EMBL" id="MFD0978237.1"/>
    </source>
</evidence>